<comment type="caution">
    <text evidence="2">The sequence shown here is derived from an EMBL/GenBank/DDBJ whole genome shotgun (WGS) entry which is preliminary data.</text>
</comment>
<feature type="transmembrane region" description="Helical" evidence="1">
    <location>
        <begin position="21"/>
        <end position="47"/>
    </location>
</feature>
<feature type="transmembrane region" description="Helical" evidence="1">
    <location>
        <begin position="106"/>
        <end position="126"/>
    </location>
</feature>
<keyword evidence="1" id="KW-0812">Transmembrane</keyword>
<organism evidence="2 3">
    <name type="scientific">Arthrospiribacter ruber</name>
    <dbReference type="NCBI Taxonomy" id="2487934"/>
    <lineage>
        <taxon>Bacteria</taxon>
        <taxon>Pseudomonadati</taxon>
        <taxon>Bacteroidota</taxon>
        <taxon>Cytophagia</taxon>
        <taxon>Cytophagales</taxon>
        <taxon>Cyclobacteriaceae</taxon>
        <taxon>Arthrospiribacter</taxon>
    </lineage>
</organism>
<evidence type="ECO:0000256" key="1">
    <source>
        <dbReference type="SAM" id="Phobius"/>
    </source>
</evidence>
<proteinExistence type="predicted"/>
<accession>A0A951J2B3</accession>
<keyword evidence="1" id="KW-1133">Transmembrane helix</keyword>
<protein>
    <submittedName>
        <fullName evidence="2">Uncharacterized protein</fullName>
    </submittedName>
</protein>
<evidence type="ECO:0000313" key="2">
    <source>
        <dbReference type="EMBL" id="MBW3470404.1"/>
    </source>
</evidence>
<gene>
    <name evidence="2" type="ORF">EGN73_21730</name>
</gene>
<dbReference type="EMBL" id="RPHB01000015">
    <property type="protein sequence ID" value="MBW3470404.1"/>
    <property type="molecule type" value="Genomic_DNA"/>
</dbReference>
<feature type="transmembrane region" description="Helical" evidence="1">
    <location>
        <begin position="165"/>
        <end position="191"/>
    </location>
</feature>
<sequence length="202" mass="22437">MKNPQQELSEIKSMMERSTKFLSLSGLSGIMAGTYALIGAKLIYYWTESSITATSYLADSISGQISRIIWVGIIVLTLSILTAYFLSQKNSRLTSSKIWTPAGKRFLTALFLPVTLGALFCFALLHLGYFELIASTTLLFYGMGLINSSLFTLNDIRHLGFGHVVLGILAAFFPAFGLFFWAIGFGILHILHGSIMYFKYEK</sequence>
<keyword evidence="3" id="KW-1185">Reference proteome</keyword>
<feature type="transmembrane region" description="Helical" evidence="1">
    <location>
        <begin position="67"/>
        <end position="86"/>
    </location>
</feature>
<name>A0A951J2B3_9BACT</name>
<dbReference type="Proteomes" id="UP000727490">
    <property type="component" value="Unassembled WGS sequence"/>
</dbReference>
<evidence type="ECO:0000313" key="3">
    <source>
        <dbReference type="Proteomes" id="UP000727490"/>
    </source>
</evidence>
<dbReference type="AlphaFoldDB" id="A0A951J2B3"/>
<dbReference type="RefSeq" id="WP_219294184.1">
    <property type="nucleotide sequence ID" value="NZ_RPHB01000015.1"/>
</dbReference>
<reference evidence="2 3" key="1">
    <citation type="journal article" date="2020" name="Syst. Appl. Microbiol.">
        <title>Arthrospiribacter ruber gen. nov., sp. nov., a novel bacterium isolated from Arthrospira cultures.</title>
        <authorList>
            <person name="Waleron M."/>
            <person name="Misztak A."/>
            <person name="Waleron M.M."/>
            <person name="Furmaniak M."/>
            <person name="Mrozik A."/>
            <person name="Waleron K."/>
        </authorList>
    </citation>
    <scope>NUCLEOTIDE SEQUENCE [LARGE SCALE GENOMIC DNA]</scope>
    <source>
        <strain evidence="2 3">DPMB0001</strain>
    </source>
</reference>
<keyword evidence="1" id="KW-0472">Membrane</keyword>
<feature type="transmembrane region" description="Helical" evidence="1">
    <location>
        <begin position="132"/>
        <end position="153"/>
    </location>
</feature>